<comment type="caution">
    <text evidence="2">The sequence shown here is derived from an EMBL/GenBank/DDBJ whole genome shotgun (WGS) entry which is preliminary data.</text>
</comment>
<keyword evidence="1" id="KW-1133">Transmembrane helix</keyword>
<feature type="non-terminal residue" evidence="2">
    <location>
        <position position="1"/>
    </location>
</feature>
<dbReference type="GO" id="GO:0015097">
    <property type="term" value="F:mercury ion transmembrane transporter activity"/>
    <property type="evidence" value="ECO:0007669"/>
    <property type="project" value="InterPro"/>
</dbReference>
<sequence length="37" mass="3801">TTAGAFLGEHWGVAALALTGLFVLAVTRLLRAFRGGS</sequence>
<dbReference type="Pfam" id="PF05052">
    <property type="entry name" value="MerE"/>
    <property type="match status" value="1"/>
</dbReference>
<keyword evidence="1" id="KW-0812">Transmembrane</keyword>
<dbReference type="GO" id="GO:0016020">
    <property type="term" value="C:membrane"/>
    <property type="evidence" value="ECO:0007669"/>
    <property type="project" value="InterPro"/>
</dbReference>
<protein>
    <submittedName>
        <fullName evidence="2">Mercury resistance protein</fullName>
    </submittedName>
</protein>
<dbReference type="AlphaFoldDB" id="A0A5X6Z162"/>
<dbReference type="InterPro" id="IPR007746">
    <property type="entry name" value="MerE"/>
</dbReference>
<feature type="transmembrane region" description="Helical" evidence="1">
    <location>
        <begin position="12"/>
        <end position="30"/>
    </location>
</feature>
<keyword evidence="1" id="KW-0472">Membrane</keyword>
<dbReference type="EMBL" id="AAGKAB010000100">
    <property type="protein sequence ID" value="EBO9088286.1"/>
    <property type="molecule type" value="Genomic_DNA"/>
</dbReference>
<gene>
    <name evidence="2" type="ORF">FA731_24715</name>
</gene>
<name>A0A5X6Z162_SALIN</name>
<evidence type="ECO:0000313" key="2">
    <source>
        <dbReference type="EMBL" id="EBO9088286.1"/>
    </source>
</evidence>
<organism evidence="2">
    <name type="scientific">Salmonella infantis</name>
    <dbReference type="NCBI Taxonomy" id="595"/>
    <lineage>
        <taxon>Bacteria</taxon>
        <taxon>Pseudomonadati</taxon>
        <taxon>Pseudomonadota</taxon>
        <taxon>Gammaproteobacteria</taxon>
        <taxon>Enterobacterales</taxon>
        <taxon>Enterobacteriaceae</taxon>
        <taxon>Salmonella</taxon>
    </lineage>
</organism>
<proteinExistence type="predicted"/>
<evidence type="ECO:0000256" key="1">
    <source>
        <dbReference type="SAM" id="Phobius"/>
    </source>
</evidence>
<reference evidence="2" key="1">
    <citation type="submission" date="2019-06" db="EMBL/GenBank/DDBJ databases">
        <authorList>
            <consortium name="GenomeTrakr network: Whole genome sequencing for foodborne pathogen traceback"/>
        </authorList>
    </citation>
    <scope>NUCLEOTIDE SEQUENCE</scope>
    <source>
        <strain evidence="2">FSIS31901849</strain>
    </source>
</reference>
<accession>A0A5X6Z162</accession>